<evidence type="ECO:0000259" key="9">
    <source>
        <dbReference type="PROSITE" id="PS50222"/>
    </source>
</evidence>
<feature type="compositionally biased region" description="Polar residues" evidence="7">
    <location>
        <begin position="123"/>
        <end position="151"/>
    </location>
</feature>
<feature type="region of interest" description="Disordered" evidence="7">
    <location>
        <begin position="166"/>
        <end position="185"/>
    </location>
</feature>
<dbReference type="GO" id="GO:0006874">
    <property type="term" value="P:intracellular calcium ion homeostasis"/>
    <property type="evidence" value="ECO:0007669"/>
    <property type="project" value="TreeGrafter"/>
</dbReference>
<dbReference type="SUPFAM" id="SSF50182">
    <property type="entry name" value="Sm-like ribonucleoproteins"/>
    <property type="match status" value="1"/>
</dbReference>
<feature type="domain" description="EF-hand" evidence="9">
    <location>
        <begin position="521"/>
        <end position="556"/>
    </location>
</feature>
<sequence length="915" mass="101065">MQETGRRPAPVNTTIARDPYLNPEPAHDQNYLGQSNGTSSHFRDQSVDVSDDQTAYPAMQRVNSSSPLHPAESYFTRPDQTSPPTTSRPNTPGGTRRVHYPPRQYIETSAPAAQYTTVPLKDSTANETTNMATSGRGTPYSSGHTTPNGSSSRRRGWNMFSHSSTSLEAGQMGEKRPKHTRNGSWDLLNNNPEWEGYNPATAKNENLRFAEGDVGTTKFSRLYYWLINKSIIIRWILYIVPVLAILWIPGIVGLTAAPNGKVWDVKLIWWSIWLSVLWGGFWAATAVFMMIPPIWRNVIGSIVPSAKQYTDVTAALGRYAKLIVWAAAVWISFTPLVIIHNTAESTNNETPRSKSDLGTMVNILFGLFLSSIILGVEKLIVQLIAFQFHRDSYEDRLKEQKFNIKCLATLYIHSHDIPGRSDTLRDNDSHKTKASQVPKKAIRAALRGIREVAQTTTTALGNVASEMAGQSVLQTNSPQNKVTAALSSANKSKALARRLFYSFRRGDADHLDLSDIARFFPDLDTAKAGFEMFDVDGNGDATRDEMEAAIMQIHRERLSLEASMRDLDGAVRRLDDIFLFFVALICALILAATITTKITTLVTSAGTFVLGLSWLIGSTMQEILLACIFLFVKHPYDVGDRVDIDGNSYTVAKMQLMSTNFKRTDGKFVWIGHNILATKVIENIRRSGPTSETFTFDVAFDTSFDHLTTLRDKMLVFCKENSRDFLPIFDVTVDDMPAQGKMVLKADIRYKSNWQQGALKVMRRNKWVCALKTALAETKIYGPAGAGDPSPAPAEPTKYTLVPYEQVQAAEAAAASTATASTGAESPPPTFDAATNTANNLTDRRELINDPNIFDESLDMSGQAGYQTRPTTPGVEGSFRAAVTVGPPVGQLRTRVPHGMPGEQIEMVSAPVARR</sequence>
<feature type="compositionally biased region" description="Low complexity" evidence="7">
    <location>
        <begin position="813"/>
        <end position="825"/>
    </location>
</feature>
<dbReference type="InterPro" id="IPR023408">
    <property type="entry name" value="MscS_beta-dom_sf"/>
</dbReference>
<feature type="region of interest" description="Disordered" evidence="7">
    <location>
        <begin position="1"/>
        <end position="99"/>
    </location>
</feature>
<keyword evidence="4 8" id="KW-1133">Transmembrane helix</keyword>
<dbReference type="EMBL" id="NBSH01000009">
    <property type="protein sequence ID" value="ORX36049.1"/>
    <property type="molecule type" value="Genomic_DNA"/>
</dbReference>
<feature type="region of interest" description="Disordered" evidence="7">
    <location>
        <begin position="121"/>
        <end position="156"/>
    </location>
</feature>
<feature type="transmembrane region" description="Helical" evidence="8">
    <location>
        <begin position="268"/>
        <end position="291"/>
    </location>
</feature>
<dbReference type="InterPro" id="IPR002048">
    <property type="entry name" value="EF_hand_dom"/>
</dbReference>
<evidence type="ECO:0000313" key="11">
    <source>
        <dbReference type="Proteomes" id="UP000193218"/>
    </source>
</evidence>
<comment type="similarity">
    <text evidence="2 6">Belongs to the MscS (TC 1.A.23) family.</text>
</comment>
<dbReference type="RefSeq" id="XP_021870178.1">
    <property type="nucleotide sequence ID" value="XM_022012988.1"/>
</dbReference>
<reference evidence="10 11" key="1">
    <citation type="submission" date="2017-03" db="EMBL/GenBank/DDBJ databases">
        <title>Widespread Adenine N6-methylation of Active Genes in Fungi.</title>
        <authorList>
            <consortium name="DOE Joint Genome Institute"/>
            <person name="Mondo S.J."/>
            <person name="Dannebaum R.O."/>
            <person name="Kuo R.C."/>
            <person name="Louie K.B."/>
            <person name="Bewick A.J."/>
            <person name="Labutti K."/>
            <person name="Haridas S."/>
            <person name="Kuo A."/>
            <person name="Salamov A."/>
            <person name="Ahrendt S.R."/>
            <person name="Lau R."/>
            <person name="Bowen B.P."/>
            <person name="Lipzen A."/>
            <person name="Sullivan W."/>
            <person name="Andreopoulos W.B."/>
            <person name="Clum A."/>
            <person name="Lindquist E."/>
            <person name="Daum C."/>
            <person name="Northen T.R."/>
            <person name="Ramamoorthy G."/>
            <person name="Schmitz R.J."/>
            <person name="Gryganskyi A."/>
            <person name="Culley D."/>
            <person name="Magnuson J."/>
            <person name="James T.Y."/>
            <person name="O'Malley M.A."/>
            <person name="Stajich J.E."/>
            <person name="Spatafora J.W."/>
            <person name="Visel A."/>
            <person name="Grigoriev I.V."/>
        </authorList>
    </citation>
    <scope>NUCLEOTIDE SEQUENCE [LARGE SCALE GENOMIC DNA]</scope>
    <source>
        <strain evidence="10 11">NRRL Y-17943</strain>
    </source>
</reference>
<dbReference type="InterPro" id="IPR010920">
    <property type="entry name" value="LSM_dom_sf"/>
</dbReference>
<gene>
    <name evidence="10" type="ORF">BD324DRAFT_520925</name>
</gene>
<evidence type="ECO:0000256" key="4">
    <source>
        <dbReference type="ARBA" id="ARBA00022989"/>
    </source>
</evidence>
<dbReference type="PANTHER" id="PTHR31323">
    <property type="entry name" value="MECHANOSENSITIVE ION CHANNEL PROTEIN MSY2"/>
    <property type="match status" value="1"/>
</dbReference>
<evidence type="ECO:0000313" key="10">
    <source>
        <dbReference type="EMBL" id="ORX36049.1"/>
    </source>
</evidence>
<comment type="caution">
    <text evidence="10">The sequence shown here is derived from an EMBL/GenBank/DDBJ whole genome shotgun (WGS) entry which is preliminary data.</text>
</comment>
<dbReference type="Pfam" id="PF25886">
    <property type="entry name" value="Msy1"/>
    <property type="match status" value="1"/>
</dbReference>
<feature type="transmembrane region" description="Helical" evidence="8">
    <location>
        <begin position="577"/>
        <end position="596"/>
    </location>
</feature>
<evidence type="ECO:0000256" key="8">
    <source>
        <dbReference type="SAM" id="Phobius"/>
    </source>
</evidence>
<dbReference type="SUPFAM" id="SSF47473">
    <property type="entry name" value="EF-hand"/>
    <property type="match status" value="1"/>
</dbReference>
<dbReference type="FunCoup" id="A0A1Y1UDI7">
    <property type="interactions" value="4"/>
</dbReference>
<dbReference type="InterPro" id="IPR058650">
    <property type="entry name" value="Msy1/2-like"/>
</dbReference>
<dbReference type="InterPro" id="IPR016688">
    <property type="entry name" value="MscS-like_plants/fungi"/>
</dbReference>
<keyword evidence="6" id="KW-0256">Endoplasmic reticulum</keyword>
<dbReference type="AlphaFoldDB" id="A0A1Y1UDI7"/>
<feature type="transmembrane region" description="Helical" evidence="8">
    <location>
        <begin position="363"/>
        <end position="386"/>
    </location>
</feature>
<evidence type="ECO:0000256" key="7">
    <source>
        <dbReference type="SAM" id="MobiDB-lite"/>
    </source>
</evidence>
<protein>
    <recommendedName>
        <fullName evidence="6">Mechanosensitive ion channel protein</fullName>
    </recommendedName>
</protein>
<feature type="transmembrane region" description="Helical" evidence="8">
    <location>
        <begin position="235"/>
        <end position="256"/>
    </location>
</feature>
<dbReference type="OrthoDB" id="544685at2759"/>
<keyword evidence="5 6" id="KW-0472">Membrane</keyword>
<dbReference type="InterPro" id="IPR006685">
    <property type="entry name" value="MscS_channel_2nd"/>
</dbReference>
<keyword evidence="11" id="KW-1185">Reference proteome</keyword>
<dbReference type="GO" id="GO:0005509">
    <property type="term" value="F:calcium ion binding"/>
    <property type="evidence" value="ECO:0007669"/>
    <property type="project" value="InterPro"/>
</dbReference>
<dbReference type="GeneID" id="33554796"/>
<dbReference type="GO" id="GO:0005789">
    <property type="term" value="C:endoplasmic reticulum membrane"/>
    <property type="evidence" value="ECO:0007669"/>
    <property type="project" value="UniProtKB-SubCell"/>
</dbReference>
<feature type="transmembrane region" description="Helical" evidence="8">
    <location>
        <begin position="608"/>
        <end position="632"/>
    </location>
</feature>
<dbReference type="InParanoid" id="A0A1Y1UDI7"/>
<keyword evidence="3 8" id="KW-0812">Transmembrane</keyword>
<proteinExistence type="inferred from homology"/>
<organism evidence="10 11">
    <name type="scientific">Kockovaella imperatae</name>
    <dbReference type="NCBI Taxonomy" id="4999"/>
    <lineage>
        <taxon>Eukaryota</taxon>
        <taxon>Fungi</taxon>
        <taxon>Dikarya</taxon>
        <taxon>Basidiomycota</taxon>
        <taxon>Agaricomycotina</taxon>
        <taxon>Tremellomycetes</taxon>
        <taxon>Tremellales</taxon>
        <taxon>Cuniculitremaceae</taxon>
        <taxon>Kockovaella</taxon>
    </lineage>
</organism>
<dbReference type="PROSITE" id="PS50222">
    <property type="entry name" value="EF_HAND_2"/>
    <property type="match status" value="1"/>
</dbReference>
<dbReference type="Gene3D" id="1.10.238.10">
    <property type="entry name" value="EF-hand"/>
    <property type="match status" value="1"/>
</dbReference>
<dbReference type="Proteomes" id="UP000193218">
    <property type="component" value="Unassembled WGS sequence"/>
</dbReference>
<dbReference type="Gene3D" id="2.30.30.60">
    <property type="match status" value="1"/>
</dbReference>
<evidence type="ECO:0000256" key="2">
    <source>
        <dbReference type="ARBA" id="ARBA00008017"/>
    </source>
</evidence>
<dbReference type="GO" id="GO:0005262">
    <property type="term" value="F:calcium channel activity"/>
    <property type="evidence" value="ECO:0007669"/>
    <property type="project" value="TreeGrafter"/>
</dbReference>
<comment type="subcellular location">
    <subcellularLocation>
        <location evidence="1">Endomembrane system</location>
        <topology evidence="1">Multi-pass membrane protein</topology>
    </subcellularLocation>
    <subcellularLocation>
        <location evidence="6">Endoplasmic reticulum membrane</location>
    </subcellularLocation>
</comment>
<feature type="region of interest" description="Disordered" evidence="7">
    <location>
        <begin position="813"/>
        <end position="841"/>
    </location>
</feature>
<dbReference type="Pfam" id="PF00924">
    <property type="entry name" value="MS_channel_2nd"/>
    <property type="match status" value="1"/>
</dbReference>
<accession>A0A1Y1UDI7</accession>
<evidence type="ECO:0000256" key="6">
    <source>
        <dbReference type="PIRNR" id="PIRNR017209"/>
    </source>
</evidence>
<evidence type="ECO:0000256" key="1">
    <source>
        <dbReference type="ARBA" id="ARBA00004127"/>
    </source>
</evidence>
<dbReference type="PANTHER" id="PTHR31323:SF15">
    <property type="entry name" value="MECHANOSENSITIVE ION CHANNEL PROTEIN MSY1"/>
    <property type="match status" value="1"/>
</dbReference>
<dbReference type="PIRSF" id="PIRSF017209">
    <property type="entry name" value="Memb_At2g17000_prd"/>
    <property type="match status" value="1"/>
</dbReference>
<feature type="compositionally biased region" description="Low complexity" evidence="7">
    <location>
        <begin position="82"/>
        <end position="95"/>
    </location>
</feature>
<feature type="transmembrane region" description="Helical" evidence="8">
    <location>
        <begin position="322"/>
        <end position="343"/>
    </location>
</feature>
<feature type="compositionally biased region" description="Polar residues" evidence="7">
    <location>
        <begin position="31"/>
        <end position="40"/>
    </location>
</feature>
<evidence type="ECO:0000256" key="5">
    <source>
        <dbReference type="ARBA" id="ARBA00023136"/>
    </source>
</evidence>
<evidence type="ECO:0000256" key="3">
    <source>
        <dbReference type="ARBA" id="ARBA00022692"/>
    </source>
</evidence>
<name>A0A1Y1UDI7_9TREE</name>
<dbReference type="STRING" id="4999.A0A1Y1UDI7"/>
<dbReference type="InterPro" id="IPR011992">
    <property type="entry name" value="EF-hand-dom_pair"/>
</dbReference>